<dbReference type="PANTHER" id="PTHR10559:SF18">
    <property type="entry name" value="TRANSCOBALAMIN II"/>
    <property type="match status" value="1"/>
</dbReference>
<evidence type="ECO:0000256" key="1">
    <source>
        <dbReference type="SAM" id="Phobius"/>
    </source>
</evidence>
<keyword evidence="4" id="KW-1185">Reference proteome</keyword>
<name>A0A673ZM17_SALTR</name>
<dbReference type="Proteomes" id="UP000472277">
    <property type="component" value="Chromosome 13"/>
</dbReference>
<keyword evidence="1" id="KW-1133">Transmembrane helix</keyword>
<dbReference type="GeneTree" id="ENSGT00390000014712"/>
<dbReference type="GO" id="GO:0005615">
    <property type="term" value="C:extracellular space"/>
    <property type="evidence" value="ECO:0007669"/>
    <property type="project" value="TreeGrafter"/>
</dbReference>
<protein>
    <recommendedName>
        <fullName evidence="2">Transcobalamin-like C-terminal domain-containing protein</fullName>
    </recommendedName>
</protein>
<dbReference type="Gene3D" id="2.170.130.30">
    <property type="match status" value="1"/>
</dbReference>
<evidence type="ECO:0000313" key="4">
    <source>
        <dbReference type="Proteomes" id="UP000472277"/>
    </source>
</evidence>
<proteinExistence type="predicted"/>
<evidence type="ECO:0000259" key="2">
    <source>
        <dbReference type="Pfam" id="PF14478"/>
    </source>
</evidence>
<feature type="transmembrane region" description="Helical" evidence="1">
    <location>
        <begin position="16"/>
        <end position="36"/>
    </location>
</feature>
<reference evidence="3" key="2">
    <citation type="submission" date="2025-09" db="UniProtKB">
        <authorList>
            <consortium name="Ensembl"/>
        </authorList>
    </citation>
    <scope>IDENTIFICATION</scope>
</reference>
<reference evidence="3" key="1">
    <citation type="submission" date="2025-08" db="UniProtKB">
        <authorList>
            <consortium name="Ensembl"/>
        </authorList>
    </citation>
    <scope>IDENTIFICATION</scope>
</reference>
<dbReference type="GO" id="GO:0015889">
    <property type="term" value="P:cobalamin transport"/>
    <property type="evidence" value="ECO:0007669"/>
    <property type="project" value="TreeGrafter"/>
</dbReference>
<feature type="domain" description="Transcobalamin-like C-terminal" evidence="2">
    <location>
        <begin position="89"/>
        <end position="152"/>
    </location>
</feature>
<keyword evidence="1" id="KW-0812">Transmembrane</keyword>
<accession>A0A673ZM17</accession>
<dbReference type="AlphaFoldDB" id="A0A673ZM17"/>
<evidence type="ECO:0000313" key="3">
    <source>
        <dbReference type="Ensembl" id="ENSSTUP00000047893.1"/>
    </source>
</evidence>
<dbReference type="PANTHER" id="PTHR10559">
    <property type="entry name" value="TRANSCOBALAMIN-1/GASTRIC INTRINSIC FACTOR"/>
    <property type="match status" value="1"/>
</dbReference>
<dbReference type="InParanoid" id="A0A673ZM17"/>
<organism evidence="3 4">
    <name type="scientific">Salmo trutta</name>
    <name type="common">Brown trout</name>
    <dbReference type="NCBI Taxonomy" id="8032"/>
    <lineage>
        <taxon>Eukaryota</taxon>
        <taxon>Metazoa</taxon>
        <taxon>Chordata</taxon>
        <taxon>Craniata</taxon>
        <taxon>Vertebrata</taxon>
        <taxon>Euteleostomi</taxon>
        <taxon>Actinopterygii</taxon>
        <taxon>Neopterygii</taxon>
        <taxon>Teleostei</taxon>
        <taxon>Protacanthopterygii</taxon>
        <taxon>Salmoniformes</taxon>
        <taxon>Salmonidae</taxon>
        <taxon>Salmoninae</taxon>
        <taxon>Salmo</taxon>
    </lineage>
</organism>
<dbReference type="Ensembl" id="ENSSTUT00000049952.1">
    <property type="protein sequence ID" value="ENSSTUP00000047893.1"/>
    <property type="gene ID" value="ENSSTUG00000020126.1"/>
</dbReference>
<dbReference type="GO" id="GO:0031419">
    <property type="term" value="F:cobalamin binding"/>
    <property type="evidence" value="ECO:0007669"/>
    <property type="project" value="TreeGrafter"/>
</dbReference>
<keyword evidence="1" id="KW-0472">Membrane</keyword>
<dbReference type="InterPro" id="IPR051588">
    <property type="entry name" value="Cobalamin_Transport"/>
</dbReference>
<sequence length="153" mass="16987">MQYSRPTLPTDLPTEYMMIMASFLSAALLLLVPGILTGKGYGKKNIELTIVNSISNAPNETYSADIVFRGILLGAMRRLQQTNADFKFTYTEDLNYGPFLESVNGVAGDNAEHTYWELLVQIGKNGSVIRPDVGIGCYIPEPNDCIILNFTKW</sequence>
<dbReference type="FunCoup" id="A0A673ZM17">
    <property type="interactions" value="62"/>
</dbReference>
<dbReference type="Pfam" id="PF14478">
    <property type="entry name" value="DUF4430"/>
    <property type="match status" value="1"/>
</dbReference>
<dbReference type="InterPro" id="IPR027954">
    <property type="entry name" value="Transcobalamin-like_C"/>
</dbReference>